<dbReference type="AlphaFoldDB" id="A0A645I853"/>
<protein>
    <recommendedName>
        <fullName evidence="2">PepSY domain-containing protein</fullName>
    </recommendedName>
</protein>
<evidence type="ECO:0008006" key="2">
    <source>
        <dbReference type="Google" id="ProtNLM"/>
    </source>
</evidence>
<name>A0A645I853_9ZZZZ</name>
<organism evidence="1">
    <name type="scientific">bioreactor metagenome</name>
    <dbReference type="NCBI Taxonomy" id="1076179"/>
    <lineage>
        <taxon>unclassified sequences</taxon>
        <taxon>metagenomes</taxon>
        <taxon>ecological metagenomes</taxon>
    </lineage>
</organism>
<accession>A0A645I853</accession>
<evidence type="ECO:0000313" key="1">
    <source>
        <dbReference type="EMBL" id="MPN44494.1"/>
    </source>
</evidence>
<sequence>MGAPWDQEVIFVTVDEAGIYCFDWRGAGKQKKVLQENAELLPLEDILDRAEKQLMYQHLPQNNEKADFSITVKKISLDSALVNVANETNIGRMIPVWDFYYDIVYKEGEASAMEPYVLTLNAIDGRYIEPRITKNTIEEVSTGN</sequence>
<dbReference type="EMBL" id="VSSQ01103640">
    <property type="protein sequence ID" value="MPN44494.1"/>
    <property type="molecule type" value="Genomic_DNA"/>
</dbReference>
<reference evidence="1" key="1">
    <citation type="submission" date="2019-08" db="EMBL/GenBank/DDBJ databases">
        <authorList>
            <person name="Kucharzyk K."/>
            <person name="Murdoch R.W."/>
            <person name="Higgins S."/>
            <person name="Loffler F."/>
        </authorList>
    </citation>
    <scope>NUCLEOTIDE SEQUENCE</scope>
</reference>
<gene>
    <name evidence="1" type="ORF">SDC9_192059</name>
</gene>
<comment type="caution">
    <text evidence="1">The sequence shown here is derived from an EMBL/GenBank/DDBJ whole genome shotgun (WGS) entry which is preliminary data.</text>
</comment>
<proteinExistence type="predicted"/>